<sequence length="205" mass="23786">MFALPSGQRNAEGSSDANPIRLEGIKAKEFRYLLKVLYPPVNARSVSATSEEWKVILKLATFWRFLEIRALAIENLTSCGSMRTREKIVLGRKYFVAEWVKSGYHDLIKRNEMPTVEDFDMIGYATGIRIFRVREELKKVAQESFKLYSYNRVCFNCNTQDQSYNFCQGCMEKWMDRPGNIPKVESAINKEFHAELEDIARENTS</sequence>
<proteinExistence type="predicted"/>
<reference evidence="1 2" key="1">
    <citation type="submission" date="2024-01" db="EMBL/GenBank/DDBJ databases">
        <title>A draft genome for the cacao thread blight pathogen Marasmiellus scandens.</title>
        <authorList>
            <person name="Baruah I.K."/>
            <person name="Leung J."/>
            <person name="Bukari Y."/>
            <person name="Amoako-Attah I."/>
            <person name="Meinhardt L.W."/>
            <person name="Bailey B.A."/>
            <person name="Cohen S.P."/>
        </authorList>
    </citation>
    <scope>NUCLEOTIDE SEQUENCE [LARGE SCALE GENOMIC DNA]</scope>
    <source>
        <strain evidence="1 2">GH-19</strain>
    </source>
</reference>
<protein>
    <recommendedName>
        <fullName evidence="3">BTB domain-containing protein</fullName>
    </recommendedName>
</protein>
<evidence type="ECO:0000313" key="2">
    <source>
        <dbReference type="Proteomes" id="UP001498398"/>
    </source>
</evidence>
<gene>
    <name evidence="1" type="ORF">VKT23_007919</name>
</gene>
<evidence type="ECO:0000313" key="1">
    <source>
        <dbReference type="EMBL" id="KAK7462318.1"/>
    </source>
</evidence>
<dbReference type="EMBL" id="JBANRG010000011">
    <property type="protein sequence ID" value="KAK7462318.1"/>
    <property type="molecule type" value="Genomic_DNA"/>
</dbReference>
<organism evidence="1 2">
    <name type="scientific">Marasmiellus scandens</name>
    <dbReference type="NCBI Taxonomy" id="2682957"/>
    <lineage>
        <taxon>Eukaryota</taxon>
        <taxon>Fungi</taxon>
        <taxon>Dikarya</taxon>
        <taxon>Basidiomycota</taxon>
        <taxon>Agaricomycotina</taxon>
        <taxon>Agaricomycetes</taxon>
        <taxon>Agaricomycetidae</taxon>
        <taxon>Agaricales</taxon>
        <taxon>Marasmiineae</taxon>
        <taxon>Omphalotaceae</taxon>
        <taxon>Marasmiellus</taxon>
    </lineage>
</organism>
<evidence type="ECO:0008006" key="3">
    <source>
        <dbReference type="Google" id="ProtNLM"/>
    </source>
</evidence>
<name>A0ABR1JIS2_9AGAR</name>
<keyword evidence="2" id="KW-1185">Reference proteome</keyword>
<dbReference type="Proteomes" id="UP001498398">
    <property type="component" value="Unassembled WGS sequence"/>
</dbReference>
<accession>A0ABR1JIS2</accession>
<comment type="caution">
    <text evidence="1">The sequence shown here is derived from an EMBL/GenBank/DDBJ whole genome shotgun (WGS) entry which is preliminary data.</text>
</comment>